<dbReference type="InterPro" id="IPR016164">
    <property type="entry name" value="FAD-linked_Oxase-like_C"/>
</dbReference>
<dbReference type="SUPFAM" id="SSF56176">
    <property type="entry name" value="FAD-binding/transporter-associated domain-like"/>
    <property type="match status" value="1"/>
</dbReference>
<dbReference type="PANTHER" id="PTHR42973:SF54">
    <property type="entry name" value="FAD-BINDING PCMH-TYPE DOMAIN-CONTAINING PROTEIN"/>
    <property type="match status" value="1"/>
</dbReference>
<reference evidence="6 7" key="1">
    <citation type="submission" date="2015-07" db="EMBL/GenBank/DDBJ databases">
        <authorList>
            <person name="Noorani M."/>
        </authorList>
    </citation>
    <scope>NUCLEOTIDE SEQUENCE [LARGE SCALE GENOMIC DNA]</scope>
    <source>
        <strain evidence="6">BBA 69670</strain>
    </source>
</reference>
<dbReference type="InterPro" id="IPR016169">
    <property type="entry name" value="FAD-bd_PCMH_sub2"/>
</dbReference>
<comment type="similarity">
    <text evidence="1">Belongs to the oxygen-dependent FAD-linked oxidoreductase family.</text>
</comment>
<accession>A0A0K6FPH0</accession>
<dbReference type="SUPFAM" id="SSF55103">
    <property type="entry name" value="FAD-linked oxidases, C-terminal domain"/>
    <property type="match status" value="1"/>
</dbReference>
<evidence type="ECO:0000313" key="6">
    <source>
        <dbReference type="EMBL" id="CUA67987.1"/>
    </source>
</evidence>
<dbReference type="PROSITE" id="PS51387">
    <property type="entry name" value="FAD_PCMH"/>
    <property type="match status" value="1"/>
</dbReference>
<sequence length="514" mass="55403">MVSGYTLVKQFPTIARFAASVCGAPEICCNQLAASLSAEKIFEASTSDYTIENNKYWSSTCVLHPACVFVPESSSDVSTAVKILVENKCEFGIRGGGHATNPGWAGTNSGVLISLSKLNKVEVSEDKASVVIGAGNRWGNVYEKVGEHGITVAGGRISDVGVSGFLLGGGLSFLMHTEGFGADNVLSYEVVLADGKVTTVTKESAGDLFKALRGGTGNFGIVTSFELRAFPVNNVYAGHLYYSPEHYETLFPIMETYARQGIESDPKTHVITMFACLPSQGINMASFYSFYSEPVTAPPAAIKPFFDVPTLVNTVKVKTVKEAVDELGEGGDNTSPVRYEFRDYTVRADAKLYKQLFDVWNSTTIELNSTSGLASGIVYQSISNSMIRAGSKKGGNVLGLEPADDPLVIVSYLFSWLLPEDDDKVRAAMDKIIAASTDIAKSQGQLGQFMYVPTFDNSSDTDNKSSYLNYASTGQQPIQSYGPAQVEFLRQVKAKYDPNGVFEKLSRGGFKIPS</sequence>
<dbReference type="InterPro" id="IPR006094">
    <property type="entry name" value="Oxid_FAD_bind_N"/>
</dbReference>
<keyword evidence="7" id="KW-1185">Reference proteome</keyword>
<gene>
    <name evidence="6" type="ORF">RSOLAG22IIIB_07668</name>
</gene>
<evidence type="ECO:0000256" key="4">
    <source>
        <dbReference type="ARBA" id="ARBA00023002"/>
    </source>
</evidence>
<dbReference type="InterPro" id="IPR016166">
    <property type="entry name" value="FAD-bd_PCMH"/>
</dbReference>
<keyword evidence="3" id="KW-0274">FAD</keyword>
<evidence type="ECO:0000256" key="1">
    <source>
        <dbReference type="ARBA" id="ARBA00005466"/>
    </source>
</evidence>
<dbReference type="AlphaFoldDB" id="A0A0K6FPH0"/>
<evidence type="ECO:0000256" key="3">
    <source>
        <dbReference type="ARBA" id="ARBA00022827"/>
    </source>
</evidence>
<feature type="domain" description="FAD-binding PCMH-type" evidence="5">
    <location>
        <begin position="61"/>
        <end position="232"/>
    </location>
</feature>
<dbReference type="GO" id="GO:0016491">
    <property type="term" value="F:oxidoreductase activity"/>
    <property type="evidence" value="ECO:0007669"/>
    <property type="project" value="UniProtKB-KW"/>
</dbReference>
<evidence type="ECO:0000256" key="2">
    <source>
        <dbReference type="ARBA" id="ARBA00022630"/>
    </source>
</evidence>
<dbReference type="InterPro" id="IPR012951">
    <property type="entry name" value="BBE"/>
</dbReference>
<protein>
    <submittedName>
        <fullName evidence="6">Bifunctional solanapyrone synthase</fullName>
    </submittedName>
</protein>
<keyword evidence="4" id="KW-0560">Oxidoreductase</keyword>
<dbReference type="Gene3D" id="3.30.465.10">
    <property type="match status" value="1"/>
</dbReference>
<evidence type="ECO:0000313" key="7">
    <source>
        <dbReference type="Proteomes" id="UP000044841"/>
    </source>
</evidence>
<name>A0A0K6FPH0_9AGAM</name>
<dbReference type="Pfam" id="PF01565">
    <property type="entry name" value="FAD_binding_4"/>
    <property type="match status" value="1"/>
</dbReference>
<dbReference type="PANTHER" id="PTHR42973">
    <property type="entry name" value="BINDING OXIDOREDUCTASE, PUTATIVE (AFU_ORTHOLOGUE AFUA_1G17690)-RELATED"/>
    <property type="match status" value="1"/>
</dbReference>
<dbReference type="InterPro" id="IPR050416">
    <property type="entry name" value="FAD-linked_Oxidoreductase"/>
</dbReference>
<organism evidence="6 7">
    <name type="scientific">Rhizoctonia solani</name>
    <dbReference type="NCBI Taxonomy" id="456999"/>
    <lineage>
        <taxon>Eukaryota</taxon>
        <taxon>Fungi</taxon>
        <taxon>Dikarya</taxon>
        <taxon>Basidiomycota</taxon>
        <taxon>Agaricomycotina</taxon>
        <taxon>Agaricomycetes</taxon>
        <taxon>Cantharellales</taxon>
        <taxon>Ceratobasidiaceae</taxon>
        <taxon>Rhizoctonia</taxon>
    </lineage>
</organism>
<dbReference type="Proteomes" id="UP000044841">
    <property type="component" value="Unassembled WGS sequence"/>
</dbReference>
<dbReference type="Pfam" id="PF08031">
    <property type="entry name" value="BBE"/>
    <property type="match status" value="1"/>
</dbReference>
<dbReference type="EMBL" id="CYGV01000291">
    <property type="protein sequence ID" value="CUA67987.1"/>
    <property type="molecule type" value="Genomic_DNA"/>
</dbReference>
<dbReference type="InterPro" id="IPR036318">
    <property type="entry name" value="FAD-bd_PCMH-like_sf"/>
</dbReference>
<evidence type="ECO:0000259" key="5">
    <source>
        <dbReference type="PROSITE" id="PS51387"/>
    </source>
</evidence>
<proteinExistence type="inferred from homology"/>
<keyword evidence="2" id="KW-0285">Flavoprotein</keyword>
<dbReference type="GO" id="GO:0071949">
    <property type="term" value="F:FAD binding"/>
    <property type="evidence" value="ECO:0007669"/>
    <property type="project" value="InterPro"/>
</dbReference>